<name>A0A8J5XBY6_DIALT</name>
<dbReference type="InterPro" id="IPR004869">
    <property type="entry name" value="MMPL_dom"/>
</dbReference>
<feature type="transmembrane region" description="Helical" evidence="7">
    <location>
        <begin position="651"/>
        <end position="677"/>
    </location>
</feature>
<evidence type="ECO:0000256" key="7">
    <source>
        <dbReference type="SAM" id="Phobius"/>
    </source>
</evidence>
<gene>
    <name evidence="9" type="ORF">KFE25_010853</name>
</gene>
<dbReference type="EMBL" id="JAGTXO010000030">
    <property type="protein sequence ID" value="KAG8460798.1"/>
    <property type="molecule type" value="Genomic_DNA"/>
</dbReference>
<feature type="compositionally biased region" description="Gly residues" evidence="6">
    <location>
        <begin position="1"/>
        <end position="11"/>
    </location>
</feature>
<dbReference type="PANTHER" id="PTHR10796:SF92">
    <property type="entry name" value="PATCHED-RELATED, ISOFORM A"/>
    <property type="match status" value="1"/>
</dbReference>
<feature type="region of interest" description="Disordered" evidence="6">
    <location>
        <begin position="1151"/>
        <end position="1174"/>
    </location>
</feature>
<dbReference type="Gene3D" id="1.20.1640.10">
    <property type="entry name" value="Multidrug efflux transporter AcrB transmembrane domain"/>
    <property type="match status" value="2"/>
</dbReference>
<dbReference type="InterPro" id="IPR000731">
    <property type="entry name" value="SSD"/>
</dbReference>
<dbReference type="InterPro" id="IPR051697">
    <property type="entry name" value="Patched_domain-protein"/>
</dbReference>
<feature type="transmembrane region" description="Helical" evidence="7">
    <location>
        <begin position="411"/>
        <end position="432"/>
    </location>
</feature>
<dbReference type="OrthoDB" id="6510177at2759"/>
<organism evidence="9 10">
    <name type="scientific">Diacronema lutheri</name>
    <name type="common">Unicellular marine alga</name>
    <name type="synonym">Monochrysis lutheri</name>
    <dbReference type="NCBI Taxonomy" id="2081491"/>
    <lineage>
        <taxon>Eukaryota</taxon>
        <taxon>Haptista</taxon>
        <taxon>Haptophyta</taxon>
        <taxon>Pavlovophyceae</taxon>
        <taxon>Pavlovales</taxon>
        <taxon>Pavlovaceae</taxon>
        <taxon>Diacronema</taxon>
    </lineage>
</organism>
<feature type="transmembrane region" description="Helical" evidence="7">
    <location>
        <begin position="467"/>
        <end position="489"/>
    </location>
</feature>
<dbReference type="Pfam" id="PF03176">
    <property type="entry name" value="MMPL"/>
    <property type="match status" value="1"/>
</dbReference>
<dbReference type="PANTHER" id="PTHR10796">
    <property type="entry name" value="PATCHED-RELATED"/>
    <property type="match status" value="1"/>
</dbReference>
<evidence type="ECO:0000256" key="3">
    <source>
        <dbReference type="ARBA" id="ARBA00022692"/>
    </source>
</evidence>
<reference evidence="9" key="1">
    <citation type="submission" date="2021-05" db="EMBL/GenBank/DDBJ databases">
        <title>The genome of the haptophyte Pavlova lutheri (Diacronema luteri, Pavlovales) - a model for lipid biosynthesis in eukaryotic algae.</title>
        <authorList>
            <person name="Hulatt C.J."/>
            <person name="Posewitz M.C."/>
        </authorList>
    </citation>
    <scope>NUCLEOTIDE SEQUENCE</scope>
    <source>
        <strain evidence="9">NIVA-4/92</strain>
    </source>
</reference>
<dbReference type="InterPro" id="IPR053958">
    <property type="entry name" value="HMGCR/SNAP/NPC1-like_SSD"/>
</dbReference>
<comment type="similarity">
    <text evidence="2">Belongs to the patched family.</text>
</comment>
<evidence type="ECO:0000256" key="5">
    <source>
        <dbReference type="ARBA" id="ARBA00023136"/>
    </source>
</evidence>
<keyword evidence="10" id="KW-1185">Reference proteome</keyword>
<comment type="subcellular location">
    <subcellularLocation>
        <location evidence="1">Membrane</location>
        <topology evidence="1">Multi-pass membrane protein</topology>
    </subcellularLocation>
</comment>
<feature type="region of interest" description="Disordered" evidence="6">
    <location>
        <begin position="853"/>
        <end position="872"/>
    </location>
</feature>
<feature type="domain" description="SSD" evidence="8">
    <location>
        <begin position="408"/>
        <end position="568"/>
    </location>
</feature>
<evidence type="ECO:0000259" key="8">
    <source>
        <dbReference type="PROSITE" id="PS50156"/>
    </source>
</evidence>
<evidence type="ECO:0000256" key="2">
    <source>
        <dbReference type="ARBA" id="ARBA00005585"/>
    </source>
</evidence>
<feature type="region of interest" description="Disordered" evidence="6">
    <location>
        <begin position="1225"/>
        <end position="1296"/>
    </location>
</feature>
<feature type="transmembrane region" description="Helical" evidence="7">
    <location>
        <begin position="540"/>
        <end position="568"/>
    </location>
</feature>
<accession>A0A8J5XBY6</accession>
<sequence>MSAPSGGGAGLAVGAPAPRATEPLITPEALSSSAPVLGDSVGYTPPVPAMPKPQSKWLDKRVSGGGNGAARLSFGSEAFARPPAVHAELGALHAPHAHDLRTPAAGAGHQGSVPASHFYPRVSRGGNSSGGGWSRGDDPVKLPHKLIPRLTSKMFMFIARIVAWQPWTVVVAALCLSTGMSMGLLAAQFETDMVRLYVPQHSQMAKDRAYLGTEFGSLPKPGVFLAHRNDGGNVLSRSALRELFALHNATTSVRVRVGLDEVDFRSVCARRFIPLAHGAVCMVMSPLYLWSDDEAAFLDDNDWCHKLSRAFEADAVDVGGGEPAADADAPCSDVDDGRGGGLVGKAVQLRYLFEPNTPSEQLDAWEAGLFESLRALNAHAASRPSGLRISYWSQQLSTREAKSLVKRDGPLLGASMAFILVFVCIVLGGWSCDPRRSRVALGSSCALTTALSMTSGFGLASTLGIPLAPVSPLVCYTLLGVCVDDMIIMTDSFDQAAHPRRSIAEQLEHGMAFAGTAITVTSVTTFFAMLTGAVMDLPTISLFCIPAALCVVMVNVLQLTLFTGFLVIDARRRARGLLDLSPCAPCAPALSRAPMPADAAADSSGGVTASGCAADARACGPASASPSAELSAVKQGHHALSLFMRDKYGSCITATPTVAIVLLVFAALVSSCALGLVSRLQTGLPVQDTLPDDSIAREWFRGTDTYWAGTALMDVSLVVRDVDVSDPAALVALVRMLQRLSLLDFVARISRSWLADYQRWCVCTNCAPEVVGADGAPVAQLPAGTRALTRASLERFLGDEGIYSECAEPDPLAPSAPVGPAAPNASSADSPFGLLRRARRALAAAGALHLPPHGADAARAPPASARASAERAGLSRGGLRRLSIITFLDGAFASIRSHRAEMAAKVIVGGKEYEADIVLQREPSPIDGASGGGGHALVQAMRFPLAVRMPSDNDECYRQHYPLFEEALSANGLRGYAYHPRYEFGQIDTKLPHMSLVNLLVAAGAIAASTSLFLPPVIAFTLVLIVGSIDVLLVGVLILAGLRLNAITFVTLLVSLALAIDYSCHIGHAYEMADELRRRDKVREALGSVGVSILNGGLSTLLGTAFLSVSRSTIFRTFFLMVWSTIVLALLAGMTVLPALLSIAGPLIPPHVSPKRARRDGTPPTPGDDGYANDGYANDGYANDGYANGGHANSHPHARHMLHAPMADGIGRSRSMPMQLASLAADGANGAGARRRDERGRGGGHGGSHAAARRAAEASECGAHPRSARSSRHGGANGAADARAPDGARMRSARSMVEAGAASDARGNGAVWHGGGQLGGLAPPGSACVPAMRSSGSAGAGQRYRELRTEDGADFQFPVPPSAPASAGGLRAGGGLSSLSRAQSLGPHAHGSAAPLAAPRYSNGGIGDRGAPPSQPRPTSAPRAVGDGAQALAPRVGGADGALPSAQQPQPQQQAASIRAHTPPASAQGAMF</sequence>
<protein>
    <recommendedName>
        <fullName evidence="8">SSD domain-containing protein</fullName>
    </recommendedName>
</protein>
<feature type="transmembrane region" description="Helical" evidence="7">
    <location>
        <begin position="1085"/>
        <end position="1109"/>
    </location>
</feature>
<feature type="transmembrane region" description="Helical" evidence="7">
    <location>
        <begin position="510"/>
        <end position="534"/>
    </location>
</feature>
<dbReference type="Pfam" id="PF12349">
    <property type="entry name" value="Sterol-sensing"/>
    <property type="match status" value="1"/>
</dbReference>
<dbReference type="SUPFAM" id="SSF82866">
    <property type="entry name" value="Multidrug efflux transporter AcrB transmembrane domain"/>
    <property type="match status" value="2"/>
</dbReference>
<feature type="region of interest" description="Disordered" evidence="6">
    <location>
        <begin position="1"/>
        <end position="23"/>
    </location>
</feature>
<feature type="transmembrane region" description="Helical" evidence="7">
    <location>
        <begin position="1046"/>
        <end position="1064"/>
    </location>
</feature>
<feature type="transmembrane region" description="Helical" evidence="7">
    <location>
        <begin position="164"/>
        <end position="187"/>
    </location>
</feature>
<keyword evidence="5 7" id="KW-0472">Membrane</keyword>
<evidence type="ECO:0000256" key="6">
    <source>
        <dbReference type="SAM" id="MobiDB-lite"/>
    </source>
</evidence>
<evidence type="ECO:0000256" key="1">
    <source>
        <dbReference type="ARBA" id="ARBA00004141"/>
    </source>
</evidence>
<feature type="domain" description="SSD" evidence="8">
    <location>
        <begin position="1018"/>
        <end position="1143"/>
    </location>
</feature>
<feature type="transmembrane region" description="Helical" evidence="7">
    <location>
        <begin position="1021"/>
        <end position="1040"/>
    </location>
</feature>
<feature type="region of interest" description="Disordered" evidence="6">
    <location>
        <begin position="1353"/>
        <end position="1472"/>
    </location>
</feature>
<keyword evidence="4 7" id="KW-1133">Transmembrane helix</keyword>
<evidence type="ECO:0000313" key="10">
    <source>
        <dbReference type="Proteomes" id="UP000751190"/>
    </source>
</evidence>
<evidence type="ECO:0000313" key="9">
    <source>
        <dbReference type="EMBL" id="KAG8460798.1"/>
    </source>
</evidence>
<feature type="transmembrane region" description="Helical" evidence="7">
    <location>
        <begin position="1121"/>
        <end position="1148"/>
    </location>
</feature>
<dbReference type="PROSITE" id="PS50156">
    <property type="entry name" value="SSD"/>
    <property type="match status" value="2"/>
</dbReference>
<dbReference type="Proteomes" id="UP000751190">
    <property type="component" value="Unassembled WGS sequence"/>
</dbReference>
<evidence type="ECO:0000256" key="4">
    <source>
        <dbReference type="ARBA" id="ARBA00022989"/>
    </source>
</evidence>
<proteinExistence type="inferred from homology"/>
<dbReference type="GO" id="GO:0016020">
    <property type="term" value="C:membrane"/>
    <property type="evidence" value="ECO:0007669"/>
    <property type="project" value="UniProtKB-SubCell"/>
</dbReference>
<feature type="region of interest" description="Disordered" evidence="6">
    <location>
        <begin position="101"/>
        <end position="138"/>
    </location>
</feature>
<feature type="compositionally biased region" description="Low complexity" evidence="6">
    <location>
        <begin position="1444"/>
        <end position="1457"/>
    </location>
</feature>
<keyword evidence="3 7" id="KW-0812">Transmembrane</keyword>
<comment type="caution">
    <text evidence="9">The sequence shown here is derived from an EMBL/GenBank/DDBJ whole genome shotgun (WGS) entry which is preliminary data.</text>
</comment>